<feature type="region of interest" description="Disordered" evidence="1">
    <location>
        <begin position="241"/>
        <end position="371"/>
    </location>
</feature>
<gene>
    <name evidence="2" type="ORF">LTR78_009344</name>
</gene>
<name>A0AAE0TNS9_9PEZI</name>
<organism evidence="2 3">
    <name type="scientific">Recurvomyces mirabilis</name>
    <dbReference type="NCBI Taxonomy" id="574656"/>
    <lineage>
        <taxon>Eukaryota</taxon>
        <taxon>Fungi</taxon>
        <taxon>Dikarya</taxon>
        <taxon>Ascomycota</taxon>
        <taxon>Pezizomycotina</taxon>
        <taxon>Dothideomycetes</taxon>
        <taxon>Dothideomycetidae</taxon>
        <taxon>Mycosphaerellales</taxon>
        <taxon>Teratosphaeriaceae</taxon>
        <taxon>Recurvomyces</taxon>
    </lineage>
</organism>
<keyword evidence="3" id="KW-1185">Reference proteome</keyword>
<dbReference type="Proteomes" id="UP001274830">
    <property type="component" value="Unassembled WGS sequence"/>
</dbReference>
<protein>
    <submittedName>
        <fullName evidence="2">Uncharacterized protein</fullName>
    </submittedName>
</protein>
<feature type="compositionally biased region" description="Basic and acidic residues" evidence="1">
    <location>
        <begin position="301"/>
        <end position="312"/>
    </location>
</feature>
<dbReference type="EMBL" id="JAUTXT010000051">
    <property type="protein sequence ID" value="KAK3670772.1"/>
    <property type="molecule type" value="Genomic_DNA"/>
</dbReference>
<feature type="compositionally biased region" description="Basic and acidic residues" evidence="1">
    <location>
        <begin position="276"/>
        <end position="286"/>
    </location>
</feature>
<evidence type="ECO:0000313" key="2">
    <source>
        <dbReference type="EMBL" id="KAK3670772.1"/>
    </source>
</evidence>
<feature type="compositionally biased region" description="Polar residues" evidence="1">
    <location>
        <begin position="260"/>
        <end position="275"/>
    </location>
</feature>
<feature type="compositionally biased region" description="Low complexity" evidence="1">
    <location>
        <begin position="341"/>
        <end position="350"/>
    </location>
</feature>
<sequence length="766" mass="82216">MADDTASTDLCLVIAYADKVHLQLAAVTEDEQDAVLARLSQELLNHELGLQAAYSAILTRAAGQRDGPEPAWLQTLRKLSDLLNPSSAFAELGGIVGIAWAWREPAVEYTFQELGSRSIARLATLATVLPSWNLAVQRINAAMISRHLAAESGRKFLGSKAIRVGLHFPGEKIRDWQKPIIRVDIEFVLQNARSNPPVLFIGNDQFPDNLDSDIDEEARSLLQSVADDSALVYTVHGLLVPSKSPTKRPRPKNPRDTASKKQITSTLASAPVNQESSRDGFEHHTPAEASPPSNSPCPPRPHPERSGKRLPEHLLPQDAGLRLPTRATSPSLFIGSDRSDSGSSDGTPSSINEHEEVQSLCGPQLPDKSAPLQAPIEPGNAEECSGPQNSAVEVNTPDLVLENNERVSEAHSDLNPLDDSNFFACFDLDASQPSSPRRVAIVQPTSAAFLDSIGTNNDLDGLESSVTDAIHDRTQSLDEQSTDAIHDRTQSLDEQSTDALGDVVVALDGPRAQPSDATTLVDESATEQTCEGLATTFAACADLGDLSLPLLDTDLDAFASSSDFPIDALSTADFEALFSESLQAPLTTSVPLATSNDSQVVLDLIAAATRIENFMTKTSVHQTGPGPSSVNYAAVRNWIMDPQSTGDHAVKVVDGCDSIVILPQEPVHFTRLSASSIDLGVSTPAWKLLVLNDYGVLLEAAGSSYNWIRSAEGRQVCVVIEPKPANAAYPVILEPGASLLLPHNFTYFVVQATTECIIQVVTYPKP</sequence>
<dbReference type="AlphaFoldDB" id="A0AAE0TNS9"/>
<comment type="caution">
    <text evidence="2">The sequence shown here is derived from an EMBL/GenBank/DDBJ whole genome shotgun (WGS) entry which is preliminary data.</text>
</comment>
<evidence type="ECO:0000256" key="1">
    <source>
        <dbReference type="SAM" id="MobiDB-lite"/>
    </source>
</evidence>
<evidence type="ECO:0000313" key="3">
    <source>
        <dbReference type="Proteomes" id="UP001274830"/>
    </source>
</evidence>
<accession>A0AAE0TNS9</accession>
<proteinExistence type="predicted"/>
<reference evidence="2" key="1">
    <citation type="submission" date="2023-07" db="EMBL/GenBank/DDBJ databases">
        <title>Black Yeasts Isolated from many extreme environments.</title>
        <authorList>
            <person name="Coleine C."/>
            <person name="Stajich J.E."/>
            <person name="Selbmann L."/>
        </authorList>
    </citation>
    <scope>NUCLEOTIDE SEQUENCE</scope>
    <source>
        <strain evidence="2">CCFEE 5485</strain>
    </source>
</reference>